<name>A0A6G0XP56_9STRA</name>
<reference evidence="6 7" key="1">
    <citation type="submission" date="2019-07" db="EMBL/GenBank/DDBJ databases">
        <title>Genomics analysis of Aphanomyces spp. identifies a new class of oomycete effector associated with host adaptation.</title>
        <authorList>
            <person name="Gaulin E."/>
        </authorList>
    </citation>
    <scope>NUCLEOTIDE SEQUENCE [LARGE SCALE GENOMIC DNA]</scope>
    <source>
        <strain evidence="6 7">ATCC 201684</strain>
    </source>
</reference>
<comment type="caution">
    <text evidence="6">The sequence shown here is derived from an EMBL/GenBank/DDBJ whole genome shotgun (WGS) entry which is preliminary data.</text>
</comment>
<evidence type="ECO:0000313" key="7">
    <source>
        <dbReference type="Proteomes" id="UP000481153"/>
    </source>
</evidence>
<dbReference type="SUPFAM" id="SSF144232">
    <property type="entry name" value="HIT/MYND zinc finger-like"/>
    <property type="match status" value="1"/>
</dbReference>
<dbReference type="GO" id="GO:0008270">
    <property type="term" value="F:zinc ion binding"/>
    <property type="evidence" value="ECO:0007669"/>
    <property type="project" value="UniProtKB-KW"/>
</dbReference>
<dbReference type="EMBL" id="VJMJ01000029">
    <property type="protein sequence ID" value="KAF0742294.1"/>
    <property type="molecule type" value="Genomic_DNA"/>
</dbReference>
<evidence type="ECO:0000256" key="2">
    <source>
        <dbReference type="ARBA" id="ARBA00022771"/>
    </source>
</evidence>
<keyword evidence="2 4" id="KW-0863">Zinc-finger</keyword>
<dbReference type="Pfam" id="PF01753">
    <property type="entry name" value="zf-MYND"/>
    <property type="match status" value="1"/>
</dbReference>
<evidence type="ECO:0000256" key="4">
    <source>
        <dbReference type="PROSITE-ProRule" id="PRU00134"/>
    </source>
</evidence>
<evidence type="ECO:0000313" key="6">
    <source>
        <dbReference type="EMBL" id="KAF0742294.1"/>
    </source>
</evidence>
<gene>
    <name evidence="6" type="ORF">Ae201684_002697</name>
</gene>
<evidence type="ECO:0000259" key="5">
    <source>
        <dbReference type="PROSITE" id="PS50865"/>
    </source>
</evidence>
<keyword evidence="1" id="KW-0479">Metal-binding</keyword>
<accession>A0A6G0XP56</accession>
<keyword evidence="7" id="KW-1185">Reference proteome</keyword>
<feature type="domain" description="MYND-type" evidence="5">
    <location>
        <begin position="22"/>
        <end position="60"/>
    </location>
</feature>
<proteinExistence type="predicted"/>
<keyword evidence="3" id="KW-0862">Zinc</keyword>
<dbReference type="InterPro" id="IPR002893">
    <property type="entry name" value="Znf_MYND"/>
</dbReference>
<dbReference type="VEuPathDB" id="FungiDB:AeMF1_009419"/>
<sequence>MLPRLCTLPLVGVTHSGNVMRCVFCKKSGAAKQCSRCGNATYCNRDCQVRHWHAGHKKICAAKPLVLFPPEEGLRHLYPGPPGWFNRAEHYIQLLGKLPMLPNLAQKYEEYREREARTRYLRHFYKKQSYGMSECIAFAEHEKNFGSIGFNLTAKRPFAVTDDGLWSFIDIINTIGVPPLYPKAIRPTLPPLVPRCVQCKCECTAECPCGTNYCSRDCQRMDLSRHTEHCDKVHTKYEFAMALTARYWKSMGQKS</sequence>
<evidence type="ECO:0000256" key="3">
    <source>
        <dbReference type="ARBA" id="ARBA00022833"/>
    </source>
</evidence>
<dbReference type="Gene3D" id="6.10.140.2220">
    <property type="match status" value="1"/>
</dbReference>
<dbReference type="PROSITE" id="PS50865">
    <property type="entry name" value="ZF_MYND_2"/>
    <property type="match status" value="1"/>
</dbReference>
<protein>
    <recommendedName>
        <fullName evidence="5">MYND-type domain-containing protein</fullName>
    </recommendedName>
</protein>
<evidence type="ECO:0000256" key="1">
    <source>
        <dbReference type="ARBA" id="ARBA00022723"/>
    </source>
</evidence>
<dbReference type="Proteomes" id="UP000481153">
    <property type="component" value="Unassembled WGS sequence"/>
</dbReference>
<organism evidence="6 7">
    <name type="scientific">Aphanomyces euteiches</name>
    <dbReference type="NCBI Taxonomy" id="100861"/>
    <lineage>
        <taxon>Eukaryota</taxon>
        <taxon>Sar</taxon>
        <taxon>Stramenopiles</taxon>
        <taxon>Oomycota</taxon>
        <taxon>Saprolegniomycetes</taxon>
        <taxon>Saprolegniales</taxon>
        <taxon>Verrucalvaceae</taxon>
        <taxon>Aphanomyces</taxon>
    </lineage>
</organism>
<dbReference type="PROSITE" id="PS01360">
    <property type="entry name" value="ZF_MYND_1"/>
    <property type="match status" value="1"/>
</dbReference>
<dbReference type="AlphaFoldDB" id="A0A6G0XP56"/>